<evidence type="ECO:0000256" key="3">
    <source>
        <dbReference type="ARBA" id="ARBA00022490"/>
    </source>
</evidence>
<dbReference type="GO" id="GO:0005856">
    <property type="term" value="C:cytoskeleton"/>
    <property type="evidence" value="ECO:0007669"/>
    <property type="project" value="UniProtKB-SubCell"/>
</dbReference>
<dbReference type="InterPro" id="IPR043972">
    <property type="entry name" value="FUZ/MON1/HPS1_longin_1"/>
</dbReference>
<dbReference type="STRING" id="2015173.A0A026WNJ4"/>
<reference evidence="9" key="3">
    <citation type="submission" date="2018-07" db="EMBL/GenBank/DDBJ databases">
        <authorList>
            <person name="Mckenzie S.K."/>
            <person name="Kronauer D.J.C."/>
        </authorList>
    </citation>
    <scope>NUCLEOTIDE SEQUENCE</scope>
    <source>
        <strain evidence="9">Clonal line C1</strain>
    </source>
</reference>
<evidence type="ECO:0000313" key="9">
    <source>
        <dbReference type="EMBL" id="RLU24530.1"/>
    </source>
</evidence>
<keyword evidence="10" id="KW-1185">Reference proteome</keyword>
<comment type="subcellular location">
    <subcellularLocation>
        <location evidence="1">Cytoplasm</location>
        <location evidence="1">Cytoskeleton</location>
    </subcellularLocation>
</comment>
<evidence type="ECO:0000259" key="7">
    <source>
        <dbReference type="Pfam" id="PF19038"/>
    </source>
</evidence>
<organism evidence="8 10">
    <name type="scientific">Ooceraea biroi</name>
    <name type="common">Clonal raider ant</name>
    <name type="synonym">Cerapachys biroi</name>
    <dbReference type="NCBI Taxonomy" id="2015173"/>
    <lineage>
        <taxon>Eukaryota</taxon>
        <taxon>Metazoa</taxon>
        <taxon>Ecdysozoa</taxon>
        <taxon>Arthropoda</taxon>
        <taxon>Hexapoda</taxon>
        <taxon>Insecta</taxon>
        <taxon>Pterygota</taxon>
        <taxon>Neoptera</taxon>
        <taxon>Endopterygota</taxon>
        <taxon>Hymenoptera</taxon>
        <taxon>Apocrita</taxon>
        <taxon>Aculeata</taxon>
        <taxon>Formicoidea</taxon>
        <taxon>Formicidae</taxon>
        <taxon>Dorylinae</taxon>
        <taxon>Ooceraea</taxon>
    </lineage>
</organism>
<dbReference type="Proteomes" id="UP000279307">
    <property type="component" value="Chromosome 3"/>
</dbReference>
<evidence type="ECO:0000259" key="6">
    <source>
        <dbReference type="Pfam" id="PF19037"/>
    </source>
</evidence>
<feature type="domain" description="FUZ/MON1/HPS1 third Longin" evidence="7">
    <location>
        <begin position="289"/>
        <end position="404"/>
    </location>
</feature>
<dbReference type="GO" id="GO:1905515">
    <property type="term" value="P:non-motile cilium assembly"/>
    <property type="evidence" value="ECO:0007669"/>
    <property type="project" value="TreeGrafter"/>
</dbReference>
<feature type="domain" description="FUZ/MON1/HPS1 first Longin" evidence="5">
    <location>
        <begin position="4"/>
        <end position="125"/>
    </location>
</feature>
<dbReference type="OMA" id="LDQYSCS"/>
<dbReference type="PANTHER" id="PTHR13559:SF1">
    <property type="entry name" value="PROTEIN FUZZY HOMOLOG"/>
    <property type="match status" value="1"/>
</dbReference>
<dbReference type="EMBL" id="KK107151">
    <property type="protein sequence ID" value="EZA57236.1"/>
    <property type="molecule type" value="Genomic_DNA"/>
</dbReference>
<dbReference type="PANTHER" id="PTHR13559">
    <property type="entry name" value="INTRACELLULAR TRAFFIC PROTEIN-RELATED"/>
    <property type="match status" value="1"/>
</dbReference>
<dbReference type="Pfam" id="PF19036">
    <property type="entry name" value="Fuz_longin_1"/>
    <property type="match status" value="1"/>
</dbReference>
<sequence>MSAHVMCLTSSGGIPLFSRQKGDSDTMTFSKIASLNGVHMFLKSQDIALLNTDLPDTTVAWKEYEQCIILIAMASGVTKYVLDKFLDSTFGAMVLFTGIDEIRNTKNIERLKKDMRLCSPIIDRLMDCLDVGDRISTKTDIVNMTECIISSENHLLQTCLEGFMECLESMYGCVLVHGCVVAATEGWWSLDPLERKLLTIAITMDSICTTRDIPVFLPRKSPNVAFRLVSITLINHVEVLALCGPKPEPTEIERFAVQFWKSNMDALCASEQCYPRNLPASVSLDSETLGFLLANYKVEKFVLGRNSQCAKNRVTGSHRLDILRTFYHQAVETFALSVDGEDGNDERATASDWRFTGAKETYLCSEYHKCHAVKHGDHILCVLYTSVIPTHTMRLISQKILKMMFSDKQVHW</sequence>
<dbReference type="InterPro" id="IPR043970">
    <property type="entry name" value="FUZ/MON1/HPS1_longin_3"/>
</dbReference>
<dbReference type="InterPro" id="IPR026069">
    <property type="entry name" value="Fuzzy"/>
</dbReference>
<feature type="domain" description="FUZ/MON1/HPS1 second Longin" evidence="6">
    <location>
        <begin position="168"/>
        <end position="261"/>
    </location>
</feature>
<evidence type="ECO:0000259" key="5">
    <source>
        <dbReference type="Pfam" id="PF19036"/>
    </source>
</evidence>
<evidence type="ECO:0000313" key="8">
    <source>
        <dbReference type="EMBL" id="EZA57236.1"/>
    </source>
</evidence>
<dbReference type="Proteomes" id="UP000053097">
    <property type="component" value="Unassembled WGS sequence"/>
</dbReference>
<keyword evidence="4" id="KW-0206">Cytoskeleton</keyword>
<dbReference type="InterPro" id="IPR043971">
    <property type="entry name" value="FUZ/MON1/HPS1_longin_2"/>
</dbReference>
<dbReference type="EMBL" id="QOIP01000003">
    <property type="protein sequence ID" value="RLU24530.1"/>
    <property type="molecule type" value="Genomic_DNA"/>
</dbReference>
<evidence type="ECO:0000256" key="2">
    <source>
        <dbReference type="ARBA" id="ARBA00008550"/>
    </source>
</evidence>
<proteinExistence type="inferred from homology"/>
<reference evidence="9" key="2">
    <citation type="journal article" date="2018" name="Genome Res.">
        <title>The genomic architecture and molecular evolution of ant odorant receptors.</title>
        <authorList>
            <person name="McKenzie S.K."/>
            <person name="Kronauer D.J.C."/>
        </authorList>
    </citation>
    <scope>NUCLEOTIDE SEQUENCE [LARGE SCALE GENOMIC DNA]</scope>
    <source>
        <strain evidence="9">Clonal line C1</strain>
    </source>
</reference>
<comment type="similarity">
    <text evidence="2">Belongs to the fuzzy family.</text>
</comment>
<dbReference type="OrthoDB" id="74835at2759"/>
<dbReference type="Pfam" id="PF19037">
    <property type="entry name" value="Fuz_longin_2"/>
    <property type="match status" value="1"/>
</dbReference>
<dbReference type="Pfam" id="PF19038">
    <property type="entry name" value="Fuz_longin_3"/>
    <property type="match status" value="1"/>
</dbReference>
<evidence type="ECO:0000256" key="4">
    <source>
        <dbReference type="ARBA" id="ARBA00023212"/>
    </source>
</evidence>
<accession>A0A026WNJ4</accession>
<name>A0A026WNJ4_OOCBI</name>
<evidence type="ECO:0000313" key="10">
    <source>
        <dbReference type="Proteomes" id="UP000053097"/>
    </source>
</evidence>
<dbReference type="GO" id="GO:0016192">
    <property type="term" value="P:vesicle-mediated transport"/>
    <property type="evidence" value="ECO:0007669"/>
    <property type="project" value="InterPro"/>
</dbReference>
<gene>
    <name evidence="9" type="ORF">DMN91_002619</name>
    <name evidence="8" type="ORF">X777_02487</name>
</gene>
<evidence type="ECO:0000256" key="1">
    <source>
        <dbReference type="ARBA" id="ARBA00004245"/>
    </source>
</evidence>
<dbReference type="AlphaFoldDB" id="A0A026WNJ4"/>
<protein>
    <submittedName>
        <fullName evidence="8">Fuzzy-like protein</fullName>
    </submittedName>
</protein>
<keyword evidence="3" id="KW-0963">Cytoplasm</keyword>
<reference evidence="8 10" key="1">
    <citation type="journal article" date="2014" name="Curr. Biol.">
        <title>The genome of the clonal raider ant Cerapachys biroi.</title>
        <authorList>
            <person name="Oxley P.R."/>
            <person name="Ji L."/>
            <person name="Fetter-Pruneda I."/>
            <person name="McKenzie S.K."/>
            <person name="Li C."/>
            <person name="Hu H."/>
            <person name="Zhang G."/>
            <person name="Kronauer D.J."/>
        </authorList>
    </citation>
    <scope>NUCLEOTIDE SEQUENCE [LARGE SCALE GENOMIC DNA]</scope>
</reference>